<evidence type="ECO:0000313" key="7">
    <source>
        <dbReference type="EMBL" id="SMD32859.1"/>
    </source>
</evidence>
<feature type="transmembrane region" description="Helical" evidence="6">
    <location>
        <begin position="163"/>
        <end position="185"/>
    </location>
</feature>
<reference evidence="7 8" key="1">
    <citation type="submission" date="2017-04" db="EMBL/GenBank/DDBJ databases">
        <authorList>
            <person name="Afonso C.L."/>
            <person name="Miller P.J."/>
            <person name="Scott M.A."/>
            <person name="Spackman E."/>
            <person name="Goraichik I."/>
            <person name="Dimitrov K.M."/>
            <person name="Suarez D.L."/>
            <person name="Swayne D.E."/>
        </authorList>
    </citation>
    <scope>NUCLEOTIDE SEQUENCE [LARGE SCALE GENOMIC DNA]</scope>
    <source>
        <strain evidence="7 8">DSM 26133</strain>
    </source>
</reference>
<dbReference type="OrthoDB" id="977385at2"/>
<protein>
    <submittedName>
        <fullName evidence="7">Membrane protein</fullName>
    </submittedName>
</protein>
<dbReference type="Proteomes" id="UP000192472">
    <property type="component" value="Unassembled WGS sequence"/>
</dbReference>
<feature type="transmembrane region" description="Helical" evidence="6">
    <location>
        <begin position="272"/>
        <end position="295"/>
    </location>
</feature>
<accession>A0A1W2G850</accession>
<dbReference type="PANTHER" id="PTHR30213">
    <property type="entry name" value="INNER MEMBRANE PROTEIN YHJD"/>
    <property type="match status" value="1"/>
</dbReference>
<evidence type="ECO:0000256" key="6">
    <source>
        <dbReference type="SAM" id="Phobius"/>
    </source>
</evidence>
<feature type="transmembrane region" description="Helical" evidence="6">
    <location>
        <begin position="238"/>
        <end position="260"/>
    </location>
</feature>
<name>A0A1W2G850_REIFA</name>
<dbReference type="RefSeq" id="WP_084371497.1">
    <property type="nucleotide sequence ID" value="NZ_FWYF01000001.1"/>
</dbReference>
<dbReference type="InterPro" id="IPR017039">
    <property type="entry name" value="Virul_fac_BrkB"/>
</dbReference>
<keyword evidence="4 6" id="KW-1133">Transmembrane helix</keyword>
<keyword evidence="3 6" id="KW-0812">Transmembrane</keyword>
<dbReference type="GO" id="GO:0005886">
    <property type="term" value="C:plasma membrane"/>
    <property type="evidence" value="ECO:0007669"/>
    <property type="project" value="UniProtKB-SubCell"/>
</dbReference>
<keyword evidence="5 6" id="KW-0472">Membrane</keyword>
<feature type="transmembrane region" description="Helical" evidence="6">
    <location>
        <begin position="58"/>
        <end position="80"/>
    </location>
</feature>
<proteinExistence type="predicted"/>
<feature type="transmembrane region" description="Helical" evidence="6">
    <location>
        <begin position="123"/>
        <end position="142"/>
    </location>
</feature>
<evidence type="ECO:0000256" key="5">
    <source>
        <dbReference type="ARBA" id="ARBA00023136"/>
    </source>
</evidence>
<dbReference type="STRING" id="692418.SAMN04488029_1218"/>
<keyword evidence="2" id="KW-1003">Cell membrane</keyword>
<evidence type="ECO:0000256" key="3">
    <source>
        <dbReference type="ARBA" id="ARBA00022692"/>
    </source>
</evidence>
<dbReference type="EMBL" id="FWYF01000001">
    <property type="protein sequence ID" value="SMD32859.1"/>
    <property type="molecule type" value="Genomic_DNA"/>
</dbReference>
<comment type="subcellular location">
    <subcellularLocation>
        <location evidence="1">Cell membrane</location>
        <topology evidence="1">Multi-pass membrane protein</topology>
    </subcellularLocation>
</comment>
<feature type="transmembrane region" description="Helical" evidence="6">
    <location>
        <begin position="205"/>
        <end position="231"/>
    </location>
</feature>
<evidence type="ECO:0000256" key="1">
    <source>
        <dbReference type="ARBA" id="ARBA00004651"/>
    </source>
</evidence>
<evidence type="ECO:0000313" key="8">
    <source>
        <dbReference type="Proteomes" id="UP000192472"/>
    </source>
</evidence>
<dbReference type="NCBIfam" id="TIGR00765">
    <property type="entry name" value="yihY_not_rbn"/>
    <property type="match status" value="1"/>
</dbReference>
<dbReference type="PIRSF" id="PIRSF035875">
    <property type="entry name" value="RNase_BN"/>
    <property type="match status" value="1"/>
</dbReference>
<keyword evidence="8" id="KW-1185">Reference proteome</keyword>
<sequence length="320" mass="36308">MKRKNLHKHLLYYQWYLNLIKKLKLIKLNKRQTTLYNTLDLFLENTGRHGLINKANGVAFSFTLAIFPSIIFIFTLIPYIHSVIPHIGTESIMNFLGTVMPKAMYEAATGTIHDIISNKRQGLLSFGALLALILATNGMHSLMATFNSIYKTNDRRGFFRTRLIATGLTLVLSSVLFFSIILMVIGKLVLNYLSTEGFITQDYIIYLLTALKYMVIVIAFFIAISTIYYFAPAIHDRWTFFSTGAVFSAVACVATSYAFSFYINNFSNYNKFYGSLGMLIALMVWLYLLSLILLVGFEYNASVDRAVVSDKIETTTSIFD</sequence>
<dbReference type="Pfam" id="PF03631">
    <property type="entry name" value="Virul_fac_BrkB"/>
    <property type="match status" value="1"/>
</dbReference>
<dbReference type="PANTHER" id="PTHR30213:SF0">
    <property type="entry name" value="UPF0761 MEMBRANE PROTEIN YIHY"/>
    <property type="match status" value="1"/>
</dbReference>
<evidence type="ECO:0000256" key="4">
    <source>
        <dbReference type="ARBA" id="ARBA00022989"/>
    </source>
</evidence>
<dbReference type="AlphaFoldDB" id="A0A1W2G850"/>
<evidence type="ECO:0000256" key="2">
    <source>
        <dbReference type="ARBA" id="ARBA00022475"/>
    </source>
</evidence>
<gene>
    <name evidence="7" type="ORF">SAMN04488029_1218</name>
</gene>
<organism evidence="7 8">
    <name type="scientific">Reichenbachiella faecimaris</name>
    <dbReference type="NCBI Taxonomy" id="692418"/>
    <lineage>
        <taxon>Bacteria</taxon>
        <taxon>Pseudomonadati</taxon>
        <taxon>Bacteroidota</taxon>
        <taxon>Cytophagia</taxon>
        <taxon>Cytophagales</taxon>
        <taxon>Reichenbachiellaceae</taxon>
        <taxon>Reichenbachiella</taxon>
    </lineage>
</organism>